<dbReference type="InterPro" id="IPR003339">
    <property type="entry name" value="ABC/ECF_trnsptr_transmembrane"/>
</dbReference>
<evidence type="ECO:0000256" key="4">
    <source>
        <dbReference type="ARBA" id="ARBA00022989"/>
    </source>
</evidence>
<name>A0A328Q2H2_9EURY</name>
<dbReference type="InterPro" id="IPR012809">
    <property type="entry name" value="ECF_CbiQ"/>
</dbReference>
<dbReference type="CDD" id="cd16914">
    <property type="entry name" value="EcfT"/>
    <property type="match status" value="1"/>
</dbReference>
<comment type="subcellular location">
    <subcellularLocation>
        <location evidence="1">Cell membrane</location>
        <topology evidence="1">Multi-pass membrane protein</topology>
    </subcellularLocation>
</comment>
<keyword evidence="3 6" id="KW-0812">Transmembrane</keyword>
<comment type="caution">
    <text evidence="7">The sequence shown here is derived from an EMBL/GenBank/DDBJ whole genome shotgun (WGS) entry which is preliminary data.</text>
</comment>
<keyword evidence="4 6" id="KW-1133">Transmembrane helix</keyword>
<evidence type="ECO:0000256" key="5">
    <source>
        <dbReference type="ARBA" id="ARBA00023136"/>
    </source>
</evidence>
<dbReference type="Pfam" id="PF02361">
    <property type="entry name" value="CbiQ"/>
    <property type="match status" value="1"/>
</dbReference>
<feature type="transmembrane region" description="Helical" evidence="6">
    <location>
        <begin position="146"/>
        <end position="167"/>
    </location>
</feature>
<dbReference type="InterPro" id="IPR051611">
    <property type="entry name" value="ECF_transporter_component"/>
</dbReference>
<dbReference type="GeneID" id="3855446"/>
<dbReference type="PANTHER" id="PTHR34857">
    <property type="entry name" value="SLL0384 PROTEIN"/>
    <property type="match status" value="1"/>
</dbReference>
<dbReference type="Proteomes" id="UP000248557">
    <property type="component" value="Unassembled WGS sequence"/>
</dbReference>
<reference evidence="7 8" key="1">
    <citation type="submission" date="2017-05" db="EMBL/GenBank/DDBJ databases">
        <title>Host range expansion of the Methanosphaera genus to humans and monogastric animals involves recent and extensive reduction in genome content.</title>
        <authorList>
            <person name="Hoedt E.C."/>
            <person name="Volmer J.G."/>
            <person name="Parks D.H."/>
            <person name="Rosewarne C.P."/>
            <person name="Denman S.E."/>
            <person name="Mcsweeney C.S."/>
            <person name="O Cuiv P."/>
            <person name="Hugenholtz P."/>
            <person name="Tyson G.W."/>
            <person name="Morrison M."/>
        </authorList>
    </citation>
    <scope>NUCLEOTIDE SEQUENCE [LARGE SCALE GENOMIC DNA]</scope>
    <source>
        <strain evidence="7 8">PA5</strain>
    </source>
</reference>
<accession>A0A328Q2H2</accession>
<dbReference type="GO" id="GO:0043190">
    <property type="term" value="C:ATP-binding cassette (ABC) transporter complex"/>
    <property type="evidence" value="ECO:0007669"/>
    <property type="project" value="InterPro"/>
</dbReference>
<gene>
    <name evidence="7" type="ORF">CA615_03185</name>
</gene>
<evidence type="ECO:0000313" key="8">
    <source>
        <dbReference type="Proteomes" id="UP000248557"/>
    </source>
</evidence>
<sequence length="264" mass="30412">MVSFSQLQQQDIYATQNSILHNVDSRIKLLVLFLVILFAVSSSNFIVFLTLEIYLIILILISGISLKEAMIRVLLILPFGFSIAIFQPFIQPGQVLYTLPLGIHITLEGINFAELLLSRLFISITSIVLFSYITPMKDIAEAFRKLHFPNAFAMIFSLFVRFIFLFYDELRSIQQAQASRGFSLSNNTPYMWKLKQVGSLFLMMFLRAYERGETVYQSMASRCYDADSRLYTSKNKLSLNSILYILIPILIMIILLLLEYVHII</sequence>
<feature type="transmembrane region" description="Helical" evidence="6">
    <location>
        <begin position="73"/>
        <end position="90"/>
    </location>
</feature>
<proteinExistence type="predicted"/>
<protein>
    <submittedName>
        <fullName evidence="7">Cobalt ECF transporter T component CbiQ</fullName>
    </submittedName>
</protein>
<feature type="transmembrane region" description="Helical" evidence="6">
    <location>
        <begin position="242"/>
        <end position="263"/>
    </location>
</feature>
<organism evidence="7 8">
    <name type="scientific">Methanosphaera stadtmanae</name>
    <dbReference type="NCBI Taxonomy" id="2317"/>
    <lineage>
        <taxon>Archaea</taxon>
        <taxon>Methanobacteriati</taxon>
        <taxon>Methanobacteriota</taxon>
        <taxon>Methanomada group</taxon>
        <taxon>Methanobacteria</taxon>
        <taxon>Methanobacteriales</taxon>
        <taxon>Methanobacteriaceae</taxon>
        <taxon>Methanosphaera</taxon>
    </lineage>
</organism>
<dbReference type="RefSeq" id="WP_011406255.1">
    <property type="nucleotide sequence ID" value="NZ_CATZNA010000127.1"/>
</dbReference>
<dbReference type="NCBIfam" id="TIGR02454">
    <property type="entry name" value="ECF_T_CbiQ"/>
    <property type="match status" value="1"/>
</dbReference>
<evidence type="ECO:0000256" key="1">
    <source>
        <dbReference type="ARBA" id="ARBA00004651"/>
    </source>
</evidence>
<keyword evidence="2" id="KW-1003">Cell membrane</keyword>
<evidence type="ECO:0000256" key="2">
    <source>
        <dbReference type="ARBA" id="ARBA00022475"/>
    </source>
</evidence>
<feature type="transmembrane region" description="Helical" evidence="6">
    <location>
        <begin position="110"/>
        <end position="134"/>
    </location>
</feature>
<dbReference type="OMA" id="IASFMIR"/>
<feature type="transmembrane region" description="Helical" evidence="6">
    <location>
        <begin position="30"/>
        <end position="61"/>
    </location>
</feature>
<dbReference type="AlphaFoldDB" id="A0A328Q2H2"/>
<dbReference type="GO" id="GO:0006824">
    <property type="term" value="P:cobalt ion transport"/>
    <property type="evidence" value="ECO:0007669"/>
    <property type="project" value="InterPro"/>
</dbReference>
<evidence type="ECO:0000256" key="3">
    <source>
        <dbReference type="ARBA" id="ARBA00022692"/>
    </source>
</evidence>
<dbReference type="EMBL" id="NGJK01000030">
    <property type="protein sequence ID" value="RAP03264.1"/>
    <property type="molecule type" value="Genomic_DNA"/>
</dbReference>
<dbReference type="PANTHER" id="PTHR34857:SF2">
    <property type="entry name" value="SLL0384 PROTEIN"/>
    <property type="match status" value="1"/>
</dbReference>
<evidence type="ECO:0000256" key="6">
    <source>
        <dbReference type="SAM" id="Phobius"/>
    </source>
</evidence>
<evidence type="ECO:0000313" key="7">
    <source>
        <dbReference type="EMBL" id="RAP03264.1"/>
    </source>
</evidence>
<keyword evidence="5 6" id="KW-0472">Membrane</keyword>